<proteinExistence type="predicted"/>
<dbReference type="PANTHER" id="PTHR12461">
    <property type="entry name" value="HYPOXIA-INDUCIBLE FACTOR 1 ALPHA INHIBITOR-RELATED"/>
    <property type="match status" value="1"/>
</dbReference>
<dbReference type="PANTHER" id="PTHR12461:SF99">
    <property type="entry name" value="BIFUNCTIONAL PEPTIDASE AND (3S)-LYSYL HYDROXYLASE JMJD7"/>
    <property type="match status" value="1"/>
</dbReference>
<reference evidence="3" key="2">
    <citation type="submission" date="2023-06" db="EMBL/GenBank/DDBJ databases">
        <title>Black Yeasts Isolated from many extreme environments.</title>
        <authorList>
            <person name="Coleine C."/>
            <person name="Stajich J.E."/>
            <person name="Selbmann L."/>
        </authorList>
    </citation>
    <scope>NUCLEOTIDE SEQUENCE</scope>
    <source>
        <strain evidence="3">CCFEE 5200</strain>
    </source>
</reference>
<dbReference type="EMBL" id="JASUXU010000037">
    <property type="protein sequence ID" value="KAK0318233.1"/>
    <property type="molecule type" value="Genomic_DNA"/>
</dbReference>
<dbReference type="AlphaFoldDB" id="A0AAN6L068"/>
<dbReference type="Gene3D" id="2.60.120.10">
    <property type="entry name" value="Jelly Rolls"/>
    <property type="match status" value="1"/>
</dbReference>
<evidence type="ECO:0000313" key="3">
    <source>
        <dbReference type="EMBL" id="KAK1010956.1"/>
    </source>
</evidence>
<sequence>MTDPLTNLINTYHELNAAVVDELDEQPSALEFMRHVAKNRPFIVRWAIREWPACRKWDAAYLRQVMGREEVKVAITPLGNADAVVESKADGTLVFVEPHEIFEPFGQFLDSVQRSLSGTTLTGGHVKYAQTQNDNLRHEYANLSHDVPTDIPFARIALGQKADAINLWIGDDRSTTALHKDNYENIYCQIRGEKDFVLLSPVEMPCVNEQMMARGRYVPVPSAATATSTSDDGYKHDDRGVGELEAQLDTGAERVPVATWDPDEPEKRTTTWSHLAKPLRVTLREGDMLYLPCFWYHKVSQRVGDEGFVCAVNYWYDCSFEGESFASHGFVRDVYLAEQRRPEYPELKVGGETGGG</sequence>
<dbReference type="SMART" id="SM00558">
    <property type="entry name" value="JmjC"/>
    <property type="match status" value="1"/>
</dbReference>
<evidence type="ECO:0000313" key="2">
    <source>
        <dbReference type="EMBL" id="KAK0318233.1"/>
    </source>
</evidence>
<dbReference type="EMBL" id="JAUJLE010000010">
    <property type="protein sequence ID" value="KAK1010956.1"/>
    <property type="molecule type" value="Genomic_DNA"/>
</dbReference>
<dbReference type="InterPro" id="IPR041667">
    <property type="entry name" value="Cupin_8"/>
</dbReference>
<feature type="domain" description="JmjC" evidence="1">
    <location>
        <begin position="127"/>
        <end position="331"/>
    </location>
</feature>
<dbReference type="Proteomes" id="UP001175353">
    <property type="component" value="Unassembled WGS sequence"/>
</dbReference>
<dbReference type="Proteomes" id="UP001168146">
    <property type="component" value="Unassembled WGS sequence"/>
</dbReference>
<gene>
    <name evidence="2" type="ORF">LTR82_010621</name>
    <name evidence="3" type="ORF">LTR91_002240</name>
</gene>
<reference evidence="2" key="1">
    <citation type="submission" date="2021-12" db="EMBL/GenBank/DDBJ databases">
        <title>Black yeast isolated from Biological Soil Crust.</title>
        <authorList>
            <person name="Kurbessoian T."/>
        </authorList>
    </citation>
    <scope>NUCLEOTIDE SEQUENCE</scope>
    <source>
        <strain evidence="2">CCFEE 5208</strain>
    </source>
</reference>
<evidence type="ECO:0000259" key="1">
    <source>
        <dbReference type="PROSITE" id="PS51184"/>
    </source>
</evidence>
<organism evidence="3 4">
    <name type="scientific">Friedmanniomyces endolithicus</name>
    <dbReference type="NCBI Taxonomy" id="329885"/>
    <lineage>
        <taxon>Eukaryota</taxon>
        <taxon>Fungi</taxon>
        <taxon>Dikarya</taxon>
        <taxon>Ascomycota</taxon>
        <taxon>Pezizomycotina</taxon>
        <taxon>Dothideomycetes</taxon>
        <taxon>Dothideomycetidae</taxon>
        <taxon>Mycosphaerellales</taxon>
        <taxon>Teratosphaeriaceae</taxon>
        <taxon>Friedmanniomyces</taxon>
    </lineage>
</organism>
<name>A0AAN6L068_9PEZI</name>
<comment type="caution">
    <text evidence="3">The sequence shown here is derived from an EMBL/GenBank/DDBJ whole genome shotgun (WGS) entry which is preliminary data.</text>
</comment>
<dbReference type="InterPro" id="IPR003347">
    <property type="entry name" value="JmjC_dom"/>
</dbReference>
<dbReference type="SUPFAM" id="SSF51197">
    <property type="entry name" value="Clavaminate synthase-like"/>
    <property type="match status" value="1"/>
</dbReference>
<dbReference type="Pfam" id="PF13621">
    <property type="entry name" value="Cupin_8"/>
    <property type="match status" value="1"/>
</dbReference>
<dbReference type="PROSITE" id="PS51184">
    <property type="entry name" value="JMJC"/>
    <property type="match status" value="1"/>
</dbReference>
<protein>
    <recommendedName>
        <fullName evidence="1">JmjC domain-containing protein</fullName>
    </recommendedName>
</protein>
<dbReference type="InterPro" id="IPR014710">
    <property type="entry name" value="RmlC-like_jellyroll"/>
</dbReference>
<evidence type="ECO:0000313" key="4">
    <source>
        <dbReference type="Proteomes" id="UP001175353"/>
    </source>
</evidence>
<keyword evidence="4" id="KW-1185">Reference proteome</keyword>
<accession>A0AAN6L068</accession>